<dbReference type="Gene3D" id="1.10.2000.10">
    <property type="entry name" value="Frizzled cysteine-rich domain"/>
    <property type="match status" value="1"/>
</dbReference>
<dbReference type="OrthoDB" id="10320979at2759"/>
<proteinExistence type="predicted"/>
<dbReference type="SUPFAM" id="SSF63501">
    <property type="entry name" value="Frizzled cysteine-rich domain"/>
    <property type="match status" value="1"/>
</dbReference>
<feature type="chain" id="PRO_5032329953" description="FZ domain-containing protein" evidence="1">
    <location>
        <begin position="22"/>
        <end position="233"/>
    </location>
</feature>
<feature type="signal peptide" evidence="1">
    <location>
        <begin position="1"/>
        <end position="21"/>
    </location>
</feature>
<evidence type="ECO:0000256" key="1">
    <source>
        <dbReference type="SAM" id="SignalP"/>
    </source>
</evidence>
<accession>A0A812PW55</accession>
<evidence type="ECO:0000313" key="3">
    <source>
        <dbReference type="Proteomes" id="UP000604046"/>
    </source>
</evidence>
<dbReference type="EMBL" id="CAJNDS010002143">
    <property type="protein sequence ID" value="CAE7349016.1"/>
    <property type="molecule type" value="Genomic_DNA"/>
</dbReference>
<dbReference type="InterPro" id="IPR036790">
    <property type="entry name" value="Frizzled_dom_sf"/>
</dbReference>
<keyword evidence="1" id="KW-0732">Signal</keyword>
<keyword evidence="3" id="KW-1185">Reference proteome</keyword>
<protein>
    <recommendedName>
        <fullName evidence="4">FZ domain-containing protein</fullName>
    </recommendedName>
</protein>
<dbReference type="AlphaFoldDB" id="A0A812PW55"/>
<dbReference type="Proteomes" id="UP000604046">
    <property type="component" value="Unassembled WGS sequence"/>
</dbReference>
<organism evidence="2 3">
    <name type="scientific">Symbiodinium natans</name>
    <dbReference type="NCBI Taxonomy" id="878477"/>
    <lineage>
        <taxon>Eukaryota</taxon>
        <taxon>Sar</taxon>
        <taxon>Alveolata</taxon>
        <taxon>Dinophyceae</taxon>
        <taxon>Suessiales</taxon>
        <taxon>Symbiodiniaceae</taxon>
        <taxon>Symbiodinium</taxon>
    </lineage>
</organism>
<reference evidence="2" key="1">
    <citation type="submission" date="2021-02" db="EMBL/GenBank/DDBJ databases">
        <authorList>
            <person name="Dougan E. K."/>
            <person name="Rhodes N."/>
            <person name="Thang M."/>
            <person name="Chan C."/>
        </authorList>
    </citation>
    <scope>NUCLEOTIDE SEQUENCE</scope>
</reference>
<name>A0A812PW55_9DINO</name>
<comment type="caution">
    <text evidence="2">The sequence shown here is derived from an EMBL/GenBank/DDBJ whole genome shotgun (WGS) entry which is preliminary data.</text>
</comment>
<evidence type="ECO:0008006" key="4">
    <source>
        <dbReference type="Google" id="ProtNLM"/>
    </source>
</evidence>
<evidence type="ECO:0000313" key="2">
    <source>
        <dbReference type="EMBL" id="CAE7349016.1"/>
    </source>
</evidence>
<gene>
    <name evidence="2" type="ORF">SNAT2548_LOCUS18333</name>
</gene>
<sequence>MNSLRVCTLLTLSACLRSNAAKTSSHQSYKPTGYTQDPVCIRNNCVNPLVPALEEFGSNVLEDYEAKSWNCLEGHEQDGSARMLMRGNLSRHAGFCERAISSYSFAVPQDADGHERVIRAQMQRAVSSYVAHLRAIGRDFWEYQEPWKEDACIQAIWKVACYTHFPRCNEKDQAKYLRPCASACQGYLEACQVNCCDDGTKCVFTHHKKMSDGSSLVEKGYDHHTGPSPFCTG</sequence>